<sequence>MPLKPPLQYYAHGKLLLTAEYAVIHGITALALPTRYGQSLTLTPNDSPEHLRWTARDPNGSPWLDIIFYTPDFQIDQESQEANRLRSILLQVASLNPDFDPIGYQAETHLQFPRHWGLGSSSTLIALIARWAQCDPFQLFFATQSGSGYDLAVALEGRPVLYTLRPTGPDYRAVDYHLPAHDTLYFIHHGHKQSSDAEIRRTANKPPDPHLLTDIQHISNQIAQTTQPDDFDYLLSHHEQLISRLIDRPPLKEEKFKDYPHLIKSLGAWGGDFFLVRANDRTDLQYFRQRGYTTILSASEILAGYA</sequence>
<accession>A0A369A2Y4</accession>
<organism evidence="1 2">
    <name type="scientific">Schleiferia thermophila</name>
    <dbReference type="NCBI Taxonomy" id="884107"/>
    <lineage>
        <taxon>Bacteria</taxon>
        <taxon>Pseudomonadati</taxon>
        <taxon>Bacteroidota</taxon>
        <taxon>Flavobacteriia</taxon>
        <taxon>Flavobacteriales</taxon>
        <taxon>Schleiferiaceae</taxon>
        <taxon>Schleiferia</taxon>
    </lineage>
</organism>
<dbReference type="NCBIfam" id="NF040656">
    <property type="entry name" value="GHMP_GYDIA"/>
    <property type="match status" value="1"/>
</dbReference>
<keyword evidence="2" id="KW-1185">Reference proteome</keyword>
<dbReference type="RefSeq" id="WP_037359123.1">
    <property type="nucleotide sequence ID" value="NZ_BHZF01000005.1"/>
</dbReference>
<dbReference type="AlphaFoldDB" id="A0A369A2Y4"/>
<dbReference type="InterPro" id="IPR047765">
    <property type="entry name" value="GHMP_GYDIA-like"/>
</dbReference>
<gene>
    <name evidence="1" type="ORF">DES35_104188</name>
</gene>
<evidence type="ECO:0000313" key="2">
    <source>
        <dbReference type="Proteomes" id="UP000253517"/>
    </source>
</evidence>
<evidence type="ECO:0000313" key="1">
    <source>
        <dbReference type="EMBL" id="RCX02427.1"/>
    </source>
</evidence>
<dbReference type="EMBL" id="QPJS01000004">
    <property type="protein sequence ID" value="RCX02427.1"/>
    <property type="molecule type" value="Genomic_DNA"/>
</dbReference>
<protein>
    <recommendedName>
        <fullName evidence="3">GHMP kinase</fullName>
    </recommendedName>
</protein>
<evidence type="ECO:0008006" key="3">
    <source>
        <dbReference type="Google" id="ProtNLM"/>
    </source>
</evidence>
<comment type="caution">
    <text evidence="1">The sequence shown here is derived from an EMBL/GenBank/DDBJ whole genome shotgun (WGS) entry which is preliminary data.</text>
</comment>
<reference evidence="1 2" key="1">
    <citation type="submission" date="2018-07" db="EMBL/GenBank/DDBJ databases">
        <title>Genomic Encyclopedia of Type Strains, Phase IV (KMG-IV): sequencing the most valuable type-strain genomes for metagenomic binning, comparative biology and taxonomic classification.</title>
        <authorList>
            <person name="Goeker M."/>
        </authorList>
    </citation>
    <scope>NUCLEOTIDE SEQUENCE [LARGE SCALE GENOMIC DNA]</scope>
    <source>
        <strain evidence="1 2">DSM 21410</strain>
    </source>
</reference>
<dbReference type="InterPro" id="IPR014721">
    <property type="entry name" value="Ribsml_uS5_D2-typ_fold_subgr"/>
</dbReference>
<dbReference type="Gene3D" id="3.30.230.10">
    <property type="match status" value="1"/>
</dbReference>
<dbReference type="InterPro" id="IPR020568">
    <property type="entry name" value="Ribosomal_Su5_D2-typ_SF"/>
</dbReference>
<dbReference type="SUPFAM" id="SSF54211">
    <property type="entry name" value="Ribosomal protein S5 domain 2-like"/>
    <property type="match status" value="1"/>
</dbReference>
<proteinExistence type="predicted"/>
<name>A0A369A2Y4_9FLAO</name>
<dbReference type="Proteomes" id="UP000253517">
    <property type="component" value="Unassembled WGS sequence"/>
</dbReference>